<keyword evidence="1" id="KW-0813">Transport</keyword>
<accession>A0A9R1VVR0</accession>
<dbReference type="InterPro" id="IPR011502">
    <property type="entry name" value="Nucleoporin_Nup85"/>
</dbReference>
<dbReference type="Gene3D" id="1.10.510.10">
    <property type="entry name" value="Transferase(Phosphotransferase) domain 1"/>
    <property type="match status" value="1"/>
</dbReference>
<keyword evidence="1" id="KW-0653">Protein transport</keyword>
<dbReference type="GO" id="GO:0005643">
    <property type="term" value="C:nuclear pore"/>
    <property type="evidence" value="ECO:0007669"/>
    <property type="project" value="UniProtKB-SubCell"/>
</dbReference>
<dbReference type="PANTHER" id="PTHR47987">
    <property type="entry name" value="OS08G0249100 PROTEIN"/>
    <property type="match status" value="1"/>
</dbReference>
<dbReference type="GO" id="GO:0051028">
    <property type="term" value="P:mRNA transport"/>
    <property type="evidence" value="ECO:0007669"/>
    <property type="project" value="UniProtKB-KW"/>
</dbReference>
<dbReference type="GO" id="GO:0016301">
    <property type="term" value="F:kinase activity"/>
    <property type="evidence" value="ECO:0000318"/>
    <property type="project" value="GO_Central"/>
</dbReference>
<gene>
    <name evidence="3" type="ORF">LSAT_V11C400187010</name>
</gene>
<evidence type="ECO:0000313" key="3">
    <source>
        <dbReference type="EMBL" id="KAJ0212818.1"/>
    </source>
</evidence>
<dbReference type="GO" id="GO:0015031">
    <property type="term" value="P:protein transport"/>
    <property type="evidence" value="ECO:0007669"/>
    <property type="project" value="UniProtKB-KW"/>
</dbReference>
<dbReference type="Pfam" id="PF07714">
    <property type="entry name" value="PK_Tyr_Ser-Thr"/>
    <property type="match status" value="1"/>
</dbReference>
<dbReference type="GO" id="GO:0004672">
    <property type="term" value="F:protein kinase activity"/>
    <property type="evidence" value="ECO:0007669"/>
    <property type="project" value="InterPro"/>
</dbReference>
<evidence type="ECO:0000256" key="1">
    <source>
        <dbReference type="RuleBase" id="RU365073"/>
    </source>
</evidence>
<dbReference type="InterPro" id="IPR001245">
    <property type="entry name" value="Ser-Thr/Tyr_kinase_cat_dom"/>
</dbReference>
<dbReference type="EMBL" id="NBSK02000004">
    <property type="protein sequence ID" value="KAJ0212818.1"/>
    <property type="molecule type" value="Genomic_DNA"/>
</dbReference>
<evidence type="ECO:0000259" key="2">
    <source>
        <dbReference type="Pfam" id="PF07714"/>
    </source>
</evidence>
<comment type="caution">
    <text evidence="3">The sequence shown here is derived from an EMBL/GenBank/DDBJ whole genome shotgun (WGS) entry which is preliminary data.</text>
</comment>
<comment type="similarity">
    <text evidence="1">Belongs to the nucleoporin Nup85 family.</text>
</comment>
<comment type="function">
    <text evidence="1">Functions as a component of the nuclear pore complex (NPC).</text>
</comment>
<dbReference type="Pfam" id="PF07575">
    <property type="entry name" value="Nucleopor_Nup85"/>
    <property type="match status" value="1"/>
</dbReference>
<keyword evidence="1" id="KW-0811">Translocation</keyword>
<protein>
    <recommendedName>
        <fullName evidence="1">Nuclear pore complex protein Nup85</fullName>
    </recommendedName>
</protein>
<comment type="subunit">
    <text evidence="1">Component of the nuclear pore complex (NPC).</text>
</comment>
<name>A0A9R1VVR0_LACSA</name>
<keyword evidence="1" id="KW-0509">mRNA transport</keyword>
<dbReference type="Gene3D" id="3.20.10.10">
    <property type="entry name" value="D-amino Acid Aminotransferase, subunit A, domain 2"/>
    <property type="match status" value="1"/>
</dbReference>
<keyword evidence="1" id="KW-0906">Nuclear pore complex</keyword>
<keyword evidence="4" id="KW-1185">Reference proteome</keyword>
<sequence>MVQWAMRLPTRHCFEITNSDSQNYDQNDGIPENGAIVCVVDDEFQSDPSSSPDHDSILLPKELEGLHEKYSATCRLFQYRELLSATSNFKPEHDGKEIAFKILKSSEDFFKEFVLEIEIIIALNHQNVISLFGLCFEDNNLLLVYDFLSRGSLEDNLHSDLLYDDFEPQLFDFGLAKWGSTTSSHITCTDVAGTFGMIAHATKLLKPGNIQVEILLKEERHNVQLLLYCKQNIEICCLYNLDSVSPNDMKIAGMHHWKHGRKGSRIFWLQQAHDEVRLNRNAQKLFDFVGKRKKHGRSLFSLESGIGVLCDGVLKVQGAAKAKGYSDVLYLDSGHKKYWEEVSSCNILIVKGKTISTPD</sequence>
<dbReference type="PANTHER" id="PTHR47987:SF5">
    <property type="entry name" value="PROTEIN KINASE DOMAIN-CONTAINING PROTEIN"/>
    <property type="match status" value="1"/>
</dbReference>
<keyword evidence="1" id="KW-0539">Nucleus</keyword>
<dbReference type="Proteomes" id="UP000235145">
    <property type="component" value="Unassembled WGS sequence"/>
</dbReference>
<dbReference type="SUPFAM" id="SSF56112">
    <property type="entry name" value="Protein kinase-like (PK-like)"/>
    <property type="match status" value="1"/>
</dbReference>
<comment type="subcellular location">
    <subcellularLocation>
        <location evidence="1">Nucleus</location>
        <location evidence="1">Nuclear pore complex</location>
    </subcellularLocation>
</comment>
<dbReference type="SUPFAM" id="SSF56752">
    <property type="entry name" value="D-aminoacid aminotransferase-like PLP-dependent enzymes"/>
    <property type="match status" value="1"/>
</dbReference>
<dbReference type="InterPro" id="IPR043132">
    <property type="entry name" value="BCAT-like_C"/>
</dbReference>
<dbReference type="InterPro" id="IPR046958">
    <property type="entry name" value="RBK1/2/STUNTED"/>
</dbReference>
<reference evidence="3 4" key="1">
    <citation type="journal article" date="2017" name="Nat. Commun.">
        <title>Genome assembly with in vitro proximity ligation data and whole-genome triplication in lettuce.</title>
        <authorList>
            <person name="Reyes-Chin-Wo S."/>
            <person name="Wang Z."/>
            <person name="Yang X."/>
            <person name="Kozik A."/>
            <person name="Arikit S."/>
            <person name="Song C."/>
            <person name="Xia L."/>
            <person name="Froenicke L."/>
            <person name="Lavelle D.O."/>
            <person name="Truco M.J."/>
            <person name="Xia R."/>
            <person name="Zhu S."/>
            <person name="Xu C."/>
            <person name="Xu H."/>
            <person name="Xu X."/>
            <person name="Cox K."/>
            <person name="Korf I."/>
            <person name="Meyers B.C."/>
            <person name="Michelmore R.W."/>
        </authorList>
    </citation>
    <scope>NUCLEOTIDE SEQUENCE [LARGE SCALE GENOMIC DNA]</scope>
    <source>
        <strain evidence="4">cv. Salinas</strain>
        <tissue evidence="3">Seedlings</tissue>
    </source>
</reference>
<dbReference type="InterPro" id="IPR036038">
    <property type="entry name" value="Aminotransferase-like"/>
</dbReference>
<dbReference type="GO" id="GO:0031965">
    <property type="term" value="C:nuclear membrane"/>
    <property type="evidence" value="ECO:0007669"/>
    <property type="project" value="UniProtKB-UniRule"/>
</dbReference>
<evidence type="ECO:0000313" key="4">
    <source>
        <dbReference type="Proteomes" id="UP000235145"/>
    </source>
</evidence>
<dbReference type="AlphaFoldDB" id="A0A9R1VVR0"/>
<feature type="domain" description="Serine-threonine/tyrosine-protein kinase catalytic" evidence="2">
    <location>
        <begin position="84"/>
        <end position="205"/>
    </location>
</feature>
<keyword evidence="1" id="KW-0472">Membrane</keyword>
<proteinExistence type="inferred from homology"/>
<dbReference type="InterPro" id="IPR011009">
    <property type="entry name" value="Kinase-like_dom_sf"/>
</dbReference>
<organism evidence="3 4">
    <name type="scientific">Lactuca sativa</name>
    <name type="common">Garden lettuce</name>
    <dbReference type="NCBI Taxonomy" id="4236"/>
    <lineage>
        <taxon>Eukaryota</taxon>
        <taxon>Viridiplantae</taxon>
        <taxon>Streptophyta</taxon>
        <taxon>Embryophyta</taxon>
        <taxon>Tracheophyta</taxon>
        <taxon>Spermatophyta</taxon>
        <taxon>Magnoliopsida</taxon>
        <taxon>eudicotyledons</taxon>
        <taxon>Gunneridae</taxon>
        <taxon>Pentapetalae</taxon>
        <taxon>asterids</taxon>
        <taxon>campanulids</taxon>
        <taxon>Asterales</taxon>
        <taxon>Asteraceae</taxon>
        <taxon>Cichorioideae</taxon>
        <taxon>Cichorieae</taxon>
        <taxon>Lactucinae</taxon>
        <taxon>Lactuca</taxon>
    </lineage>
</organism>